<feature type="transmembrane region" description="Helical" evidence="1">
    <location>
        <begin position="28"/>
        <end position="47"/>
    </location>
</feature>
<keyword evidence="3" id="KW-1185">Reference proteome</keyword>
<dbReference type="EMBL" id="LMTZ01000094">
    <property type="protein sequence ID" value="KST66766.1"/>
    <property type="molecule type" value="Genomic_DNA"/>
</dbReference>
<feature type="transmembrane region" description="Helical" evidence="1">
    <location>
        <begin position="156"/>
        <end position="174"/>
    </location>
</feature>
<evidence type="ECO:0000256" key="1">
    <source>
        <dbReference type="SAM" id="Phobius"/>
    </source>
</evidence>
<dbReference type="RefSeq" id="WP_027842895.1">
    <property type="nucleotide sequence ID" value="NZ_LMTZ01000094.1"/>
</dbReference>
<keyword evidence="1" id="KW-0812">Transmembrane</keyword>
<dbReference type="InterPro" id="IPR022051">
    <property type="entry name" value="DUF3611"/>
</dbReference>
<dbReference type="Proteomes" id="UP000053372">
    <property type="component" value="Unassembled WGS sequence"/>
</dbReference>
<evidence type="ECO:0000313" key="2">
    <source>
        <dbReference type="EMBL" id="KST66766.1"/>
    </source>
</evidence>
<keyword evidence="1" id="KW-0472">Membrane</keyword>
<feature type="transmembrane region" description="Helical" evidence="1">
    <location>
        <begin position="110"/>
        <end position="135"/>
    </location>
</feature>
<keyword evidence="1" id="KW-1133">Transmembrane helix</keyword>
<accession>A0A0V7ZQQ1</accession>
<sequence length="187" mass="20499">MSIPLKSASPPSKQKFAGVFRMLGRISFWAHILLGGAAGIIILLVMLSRNFSNANNSYIGFGIFLAICSILAVGFRIYWAYRYTRLARLLESSDRSVHPQKAEVIEVLRIGLYVSLAGLFIAFLATEQTVIAVLAKSLARPEGVTIYEARIGVRPIDLFLILANVNIMGAHFLGSVNSLGLLDWLDS</sequence>
<evidence type="ECO:0008006" key="4">
    <source>
        <dbReference type="Google" id="ProtNLM"/>
    </source>
</evidence>
<comment type="caution">
    <text evidence="2">The sequence shown here is derived from an EMBL/GenBank/DDBJ whole genome shotgun (WGS) entry which is preliminary data.</text>
</comment>
<evidence type="ECO:0000313" key="3">
    <source>
        <dbReference type="Proteomes" id="UP000053372"/>
    </source>
</evidence>
<dbReference type="AlphaFoldDB" id="A0A0V7ZQQ1"/>
<dbReference type="PANTHER" id="PTHR34548:SF2">
    <property type="entry name" value="PROTEIN TIC 21, CHLOROPLASTIC"/>
    <property type="match status" value="1"/>
</dbReference>
<dbReference type="Pfam" id="PF12263">
    <property type="entry name" value="DUF3611"/>
    <property type="match status" value="1"/>
</dbReference>
<dbReference type="OrthoDB" id="5766633at2"/>
<organism evidence="2 3">
    <name type="scientific">Mastigocoleus testarum BC008</name>
    <dbReference type="NCBI Taxonomy" id="371196"/>
    <lineage>
        <taxon>Bacteria</taxon>
        <taxon>Bacillati</taxon>
        <taxon>Cyanobacteriota</taxon>
        <taxon>Cyanophyceae</taxon>
        <taxon>Nostocales</taxon>
        <taxon>Hapalosiphonaceae</taxon>
        <taxon>Mastigocoleus</taxon>
    </lineage>
</organism>
<protein>
    <recommendedName>
        <fullName evidence="4">DUF3611 domain-containing protein</fullName>
    </recommendedName>
</protein>
<reference evidence="2 3" key="1">
    <citation type="journal article" date="2015" name="Genome Announc.">
        <title>Draft Genome of the Euendolithic (true boring) Cyanobacterium Mastigocoleus testarum strain BC008.</title>
        <authorList>
            <person name="Guida B.S."/>
            <person name="Garcia-Pichel F."/>
        </authorList>
    </citation>
    <scope>NUCLEOTIDE SEQUENCE [LARGE SCALE GENOMIC DNA]</scope>
    <source>
        <strain evidence="2 3">BC008</strain>
    </source>
</reference>
<proteinExistence type="predicted"/>
<gene>
    <name evidence="2" type="ORF">BC008_26635</name>
</gene>
<name>A0A0V7ZQQ1_9CYAN</name>
<dbReference type="PANTHER" id="PTHR34548">
    <property type="entry name" value="PROTEIN TIC 21, CHLOROPLASTIC"/>
    <property type="match status" value="1"/>
</dbReference>
<feature type="transmembrane region" description="Helical" evidence="1">
    <location>
        <begin position="59"/>
        <end position="81"/>
    </location>
</feature>